<dbReference type="PANTHER" id="PTHR23032">
    <property type="entry name" value="BRO1 DOMAIN-CONTAINING PROTEIN BROX"/>
    <property type="match status" value="1"/>
</dbReference>
<evidence type="ECO:0000313" key="3">
    <source>
        <dbReference type="EMBL" id="KAF3509829.1"/>
    </source>
</evidence>
<organism evidence="3 4">
    <name type="scientific">Brassica cretica</name>
    <name type="common">Mustard</name>
    <dbReference type="NCBI Taxonomy" id="69181"/>
    <lineage>
        <taxon>Eukaryota</taxon>
        <taxon>Viridiplantae</taxon>
        <taxon>Streptophyta</taxon>
        <taxon>Embryophyta</taxon>
        <taxon>Tracheophyta</taxon>
        <taxon>Spermatophyta</taxon>
        <taxon>Magnoliopsida</taxon>
        <taxon>eudicotyledons</taxon>
        <taxon>Gunneridae</taxon>
        <taxon>Pentapetalae</taxon>
        <taxon>rosids</taxon>
        <taxon>malvids</taxon>
        <taxon>Brassicales</taxon>
        <taxon>Brassicaceae</taxon>
        <taxon>Brassiceae</taxon>
        <taxon>Brassica</taxon>
    </lineage>
</organism>
<dbReference type="InterPro" id="IPR038898">
    <property type="entry name" value="BROX"/>
</dbReference>
<reference evidence="3" key="1">
    <citation type="submission" date="2019-12" db="EMBL/GenBank/DDBJ databases">
        <title>Genome sequencing and annotation of Brassica cretica.</title>
        <authorList>
            <person name="Studholme D.J."/>
            <person name="Sarris P."/>
        </authorList>
    </citation>
    <scope>NUCLEOTIDE SEQUENCE</scope>
    <source>
        <strain evidence="3">PFS-109/04</strain>
        <tissue evidence="3">Leaf</tissue>
    </source>
</reference>
<dbReference type="InterPro" id="IPR038499">
    <property type="entry name" value="BRO1_sf"/>
</dbReference>
<dbReference type="AlphaFoldDB" id="A0A8S9P2E3"/>
<gene>
    <name evidence="3" type="ORF">F2Q69_00000558</name>
</gene>
<dbReference type="Gene3D" id="1.25.40.280">
    <property type="entry name" value="alix/aip1 like domains"/>
    <property type="match status" value="2"/>
</dbReference>
<comment type="caution">
    <text evidence="3">The sequence shown here is derived from an EMBL/GenBank/DDBJ whole genome shotgun (WGS) entry which is preliminary data.</text>
</comment>
<dbReference type="InterPro" id="IPR004328">
    <property type="entry name" value="BRO1_dom"/>
</dbReference>
<evidence type="ECO:0000259" key="2">
    <source>
        <dbReference type="SMART" id="SM01041"/>
    </source>
</evidence>
<evidence type="ECO:0000313" key="4">
    <source>
        <dbReference type="Proteomes" id="UP000712600"/>
    </source>
</evidence>
<dbReference type="CDD" id="cd09034">
    <property type="entry name" value="BRO1_Alix_like"/>
    <property type="match status" value="1"/>
</dbReference>
<dbReference type="Proteomes" id="UP000712600">
    <property type="component" value="Unassembled WGS sequence"/>
</dbReference>
<comment type="similarity">
    <text evidence="1">Belongs to the BROX family.</text>
</comment>
<dbReference type="SMART" id="SM01041">
    <property type="entry name" value="BRO1"/>
    <property type="match status" value="1"/>
</dbReference>
<sequence length="548" mass="60855">MGCATSVYASVGKKKRIVQESVVFVLQLRVPVQSDLQRQLKGVAPKTTVERLACLRNQIQLVAEDTGGSAISELRTALEEYLSLLAGIVKKNCRRDAVDLLLKASGYLEFCIREILTRFPPDIKSKLPDDMQESVLQTLSIQALGQGTEIQLGLAVDSQKATLSVKRRLACEQVIYFSQAYQCLSGCEVVSHGCAKKLLRFIYWKFLEAKAAAYYYHGLVTDKGNEPACHVSAVCCFLAAAELLAESKKACFSFCLAPPVTRAPPMWGVMKHLSQKIPEVAFRKSQTYGYLLEEEEKAMQCLPELPDFQLSLRPEEFYEEGEEDVGSSKGYRGRGAVSSSVDISGTCPIYLLLKASGYLEFCIREILTRFPPDIKCKLPDDMQESVLQTLSIQALGQGTEIQLGLAVDSQKATLSVKRRLACEQVIYFSQAYQCLSGCEVVSHGCAKKLLRFIYWKFLEAKAAAYYYHGLVIDKGNEPACHVSAVCCFLAAAELLAESKKACFSFCLAPPVTRAPPMWGVMKHLSQKIPEVAFRKSQTYGYLLEEEEK</sequence>
<dbReference type="EMBL" id="QGKX02001521">
    <property type="protein sequence ID" value="KAF3509829.1"/>
    <property type="molecule type" value="Genomic_DNA"/>
</dbReference>
<name>A0A8S9P2E3_BRACR</name>
<feature type="domain" description="BRO1" evidence="2">
    <location>
        <begin position="22"/>
        <end position="321"/>
    </location>
</feature>
<evidence type="ECO:0000256" key="1">
    <source>
        <dbReference type="ARBA" id="ARBA00008901"/>
    </source>
</evidence>
<dbReference type="PANTHER" id="PTHR23032:SF2">
    <property type="entry name" value="ENDOSOMAL TARGETING BRO1-LIKE DOMAIN-CONTAINING PROTEIN"/>
    <property type="match status" value="1"/>
</dbReference>
<proteinExistence type="inferred from homology"/>
<protein>
    <recommendedName>
        <fullName evidence="2">BRO1 domain-containing protein</fullName>
    </recommendedName>
</protein>
<accession>A0A8S9P2E3</accession>